<feature type="signal peptide" evidence="1">
    <location>
        <begin position="1"/>
        <end position="17"/>
    </location>
</feature>
<dbReference type="HOGENOM" id="CLU_070766_0_0_10"/>
<reference key="1">
    <citation type="submission" date="2010-11" db="EMBL/GenBank/DDBJ databases">
        <title>The complete genome of Leadbetterella byssophila DSM 17132.</title>
        <authorList>
            <consortium name="US DOE Joint Genome Institute (JGI-PGF)"/>
            <person name="Lucas S."/>
            <person name="Copeland A."/>
            <person name="Lapidus A."/>
            <person name="Glavina del Rio T."/>
            <person name="Dalin E."/>
            <person name="Tice H."/>
            <person name="Bruce D."/>
            <person name="Goodwin L."/>
            <person name="Pitluck S."/>
            <person name="Kyrpides N."/>
            <person name="Mavromatis K."/>
            <person name="Ivanova N."/>
            <person name="Teshima H."/>
            <person name="Brettin T."/>
            <person name="Detter J.C."/>
            <person name="Han C."/>
            <person name="Tapia R."/>
            <person name="Land M."/>
            <person name="Hauser L."/>
            <person name="Markowitz V."/>
            <person name="Cheng J.-F."/>
            <person name="Hugenholtz P."/>
            <person name="Woyke T."/>
            <person name="Wu D."/>
            <person name="Tindall B."/>
            <person name="Pomrenke H.G."/>
            <person name="Brambilla E."/>
            <person name="Klenk H.-P."/>
            <person name="Eisen J.A."/>
        </authorList>
    </citation>
    <scope>NUCLEOTIDE SEQUENCE [LARGE SCALE GENOMIC DNA]</scope>
    <source>
        <strain>DSM 17132</strain>
    </source>
</reference>
<evidence type="ECO:0000313" key="3">
    <source>
        <dbReference type="Proteomes" id="UP000007435"/>
    </source>
</evidence>
<dbReference type="RefSeq" id="WP_013409592.1">
    <property type="nucleotide sequence ID" value="NC_014655.1"/>
</dbReference>
<dbReference type="AlphaFoldDB" id="E4RSJ0"/>
<organism evidence="2 3">
    <name type="scientific">Leadbetterella byssophila (strain DSM 17132 / JCM 16389 / KACC 11308 / NBRC 106382 / 4M15)</name>
    <dbReference type="NCBI Taxonomy" id="649349"/>
    <lineage>
        <taxon>Bacteria</taxon>
        <taxon>Pseudomonadati</taxon>
        <taxon>Bacteroidota</taxon>
        <taxon>Cytophagia</taxon>
        <taxon>Cytophagales</taxon>
        <taxon>Leadbetterellaceae</taxon>
        <taxon>Leadbetterella</taxon>
    </lineage>
</organism>
<dbReference type="KEGG" id="lby:Lbys_2898"/>
<keyword evidence="3" id="KW-1185">Reference proteome</keyword>
<evidence type="ECO:0000313" key="2">
    <source>
        <dbReference type="EMBL" id="ADQ18560.1"/>
    </source>
</evidence>
<gene>
    <name evidence="2" type="ordered locus">Lbys_2898</name>
</gene>
<accession>E4RSJ0</accession>
<evidence type="ECO:0000256" key="1">
    <source>
        <dbReference type="SAM" id="SignalP"/>
    </source>
</evidence>
<reference evidence="2 3" key="2">
    <citation type="journal article" date="2011" name="Stand. Genomic Sci.">
        <title>Complete genome sequence of Leadbetterella byssophila type strain (4M15).</title>
        <authorList>
            <person name="Abt B."/>
            <person name="Teshima H."/>
            <person name="Lucas S."/>
            <person name="Lapidus A."/>
            <person name="Del Rio T.G."/>
            <person name="Nolan M."/>
            <person name="Tice H."/>
            <person name="Cheng J.F."/>
            <person name="Pitluck S."/>
            <person name="Liolios K."/>
            <person name="Pagani I."/>
            <person name="Ivanova N."/>
            <person name="Mavromatis K."/>
            <person name="Pati A."/>
            <person name="Tapia R."/>
            <person name="Han C."/>
            <person name="Goodwin L."/>
            <person name="Chen A."/>
            <person name="Palaniappan K."/>
            <person name="Land M."/>
            <person name="Hauser L."/>
            <person name="Chang Y.J."/>
            <person name="Jeffries C.D."/>
            <person name="Rohde M."/>
            <person name="Goker M."/>
            <person name="Tindall B.J."/>
            <person name="Detter J.C."/>
            <person name="Woyke T."/>
            <person name="Bristow J."/>
            <person name="Eisen J.A."/>
            <person name="Markowitz V."/>
            <person name="Hugenholtz P."/>
            <person name="Klenk H.P."/>
            <person name="Kyrpides N.C."/>
        </authorList>
    </citation>
    <scope>NUCLEOTIDE SEQUENCE [LARGE SCALE GENOMIC DNA]</scope>
    <source>
        <strain evidence="3">DSM 17132 / JCM 16389 / KACC 11308 / NBRC 106382 / 4M15</strain>
    </source>
</reference>
<dbReference type="SUPFAM" id="SSF82185">
    <property type="entry name" value="Histone H3 K4-specific methyltransferase SET7/9 N-terminal domain"/>
    <property type="match status" value="1"/>
</dbReference>
<keyword evidence="1" id="KW-0732">Signal</keyword>
<evidence type="ECO:0008006" key="4">
    <source>
        <dbReference type="Google" id="ProtNLM"/>
    </source>
</evidence>
<sequence>MRILLLALIILPFGSYSQDVVPKAKTKEQRKAERKQMSLEEKIESTLPVEISGTPSLDEARKTVGQVIPTKKGKEKKRTFALKEKKKEVKTFDGKSYKGIAVEKRIINRRSSYQEFYVLKEFQTPPPYHRAFAWYDEKNHRISEVLQRDPKTNSLLHGPYREYRGEDLIKEGYYYLGVKDGRWMQYDKNFILLEKETFKEGFYDESQISYYDDNKIKEVIPVKFGKITGTYFRYHPDGSLAEEGKYENGKKIGKWIEFYPGGTKRKKEIQHPASFYDEGEPFVVVEYDEKGKAVNKP</sequence>
<dbReference type="eggNOG" id="COG2849">
    <property type="taxonomic scope" value="Bacteria"/>
</dbReference>
<dbReference type="OrthoDB" id="978586at2"/>
<protein>
    <recommendedName>
        <fullName evidence="4">MORN variant repeat-containing protein</fullName>
    </recommendedName>
</protein>
<name>E4RSJ0_LEAB4</name>
<dbReference type="EMBL" id="CP002305">
    <property type="protein sequence ID" value="ADQ18560.1"/>
    <property type="molecule type" value="Genomic_DNA"/>
</dbReference>
<proteinExistence type="predicted"/>
<dbReference type="Gene3D" id="2.20.110.10">
    <property type="entry name" value="Histone H3 K4-specific methyltransferase SET7/9 N-terminal domain"/>
    <property type="match status" value="2"/>
</dbReference>
<feature type="chain" id="PRO_5003188105" description="MORN variant repeat-containing protein" evidence="1">
    <location>
        <begin position="18"/>
        <end position="297"/>
    </location>
</feature>
<dbReference type="Proteomes" id="UP000007435">
    <property type="component" value="Chromosome"/>
</dbReference>
<dbReference type="STRING" id="649349.Lbys_2898"/>